<organism evidence="1 2">
    <name type="scientific">Pseudochryseolinea flava</name>
    <dbReference type="NCBI Taxonomy" id="2059302"/>
    <lineage>
        <taxon>Bacteria</taxon>
        <taxon>Pseudomonadati</taxon>
        <taxon>Bacteroidota</taxon>
        <taxon>Cytophagia</taxon>
        <taxon>Cytophagales</taxon>
        <taxon>Fulvivirgaceae</taxon>
        <taxon>Pseudochryseolinea</taxon>
    </lineage>
</organism>
<gene>
    <name evidence="1" type="ORF">DQQ10_13640</name>
</gene>
<dbReference type="EMBL" id="QMFY01000006">
    <property type="protein sequence ID" value="RAW00630.1"/>
    <property type="molecule type" value="Genomic_DNA"/>
</dbReference>
<accession>A0A364Y1W7</accession>
<dbReference type="AlphaFoldDB" id="A0A364Y1W7"/>
<reference evidence="1 2" key="1">
    <citation type="submission" date="2018-06" db="EMBL/GenBank/DDBJ databases">
        <title>Chryseolinea flavus sp. nov., a member of the phylum Bacteroidetes isolated from soil.</title>
        <authorList>
            <person name="Li Y."/>
            <person name="Wang J."/>
        </authorList>
    </citation>
    <scope>NUCLEOTIDE SEQUENCE [LARGE SCALE GENOMIC DNA]</scope>
    <source>
        <strain evidence="1 2">SDU1-6</strain>
    </source>
</reference>
<evidence type="ECO:0000313" key="2">
    <source>
        <dbReference type="Proteomes" id="UP000251889"/>
    </source>
</evidence>
<dbReference type="InterPro" id="IPR054233">
    <property type="entry name" value="DUF6958"/>
</dbReference>
<sequence length="112" mass="12971">MTATTILYDKVIFTKHPEGKKGACISKDDYVQLRESILTVLEQTDRITLPELIDIIQRNLPLDGHANIAWRILVVKLDLEAKGLIRSVPNRLDRYMVHLKLNRRELRRLKAA</sequence>
<dbReference type="Proteomes" id="UP000251889">
    <property type="component" value="Unassembled WGS sequence"/>
</dbReference>
<dbReference type="OrthoDB" id="2453136at2"/>
<dbReference type="Pfam" id="PF22278">
    <property type="entry name" value="DUF6958"/>
    <property type="match status" value="1"/>
</dbReference>
<protein>
    <submittedName>
        <fullName evidence="1">Uncharacterized protein</fullName>
    </submittedName>
</protein>
<proteinExistence type="predicted"/>
<keyword evidence="2" id="KW-1185">Reference proteome</keyword>
<comment type="caution">
    <text evidence="1">The sequence shown here is derived from an EMBL/GenBank/DDBJ whole genome shotgun (WGS) entry which is preliminary data.</text>
</comment>
<name>A0A364Y1W7_9BACT</name>
<dbReference type="RefSeq" id="WP_112747430.1">
    <property type="nucleotide sequence ID" value="NZ_QMFY01000006.1"/>
</dbReference>
<evidence type="ECO:0000313" key="1">
    <source>
        <dbReference type="EMBL" id="RAW00630.1"/>
    </source>
</evidence>